<sequence length="485" mass="51755">MDARVTSQTFTRNAIHFTSLHSSQLLTAQRQITSGLQFELPSEEPVAYRQVRSLETRYVELQADKTVIGRATSTLNSSVAQFQDVSELITLSKNLVQQGIQALDSDERNALATEIDALLAQAQQIGLAKFNENYLYGGTRSDQPPFTFAEPVRENGILEVSYQGSLQRSQTHIGDSISIDTYYDGSKIFGGSGRESTVLVGTTGAKHGGGTDTLVGRATLQVRHDTTSYAGGSGVLAGTGSAAGDTILGPAGAHQLTIVDTAGDGSAGTISLNGGEPVAFSNTDTNLRVPGLFGQEVYLDTTNIAAGFNGTVDITSTGTLSVDDGASTIPIDYSSSQLVSDVDSGQFTTIDSSNIRSTGDDSLEFPGTSDLFQILHATAADLRNSRELSSAEYGQALDRRLNELDQAASRVFSVMGEQSTSLQTMQTMEFRVDDLMLSVESNIGELQATDFPDAVLRLENSQTLLQYTYAVTANLNSLGLLEFLR</sequence>
<reference evidence="1 2" key="1">
    <citation type="submission" date="2019-03" db="EMBL/GenBank/DDBJ databases">
        <title>Deep-cultivation of Planctomycetes and their phenomic and genomic characterization uncovers novel biology.</title>
        <authorList>
            <person name="Wiegand S."/>
            <person name="Jogler M."/>
            <person name="Boedeker C."/>
            <person name="Pinto D."/>
            <person name="Vollmers J."/>
            <person name="Rivas-Marin E."/>
            <person name="Kohn T."/>
            <person name="Peeters S.H."/>
            <person name="Heuer A."/>
            <person name="Rast P."/>
            <person name="Oberbeckmann S."/>
            <person name="Bunk B."/>
            <person name="Jeske O."/>
            <person name="Meyerdierks A."/>
            <person name="Storesund J.E."/>
            <person name="Kallscheuer N."/>
            <person name="Luecker S."/>
            <person name="Lage O.M."/>
            <person name="Pohl T."/>
            <person name="Merkel B.J."/>
            <person name="Hornburger P."/>
            <person name="Mueller R.-W."/>
            <person name="Bruemmer F."/>
            <person name="Labrenz M."/>
            <person name="Spormann A.M."/>
            <person name="Op den Camp H."/>
            <person name="Overmann J."/>
            <person name="Amann R."/>
            <person name="Jetten M.S.M."/>
            <person name="Mascher T."/>
            <person name="Medema M.H."/>
            <person name="Devos D.P."/>
            <person name="Kaster A.-K."/>
            <person name="Ovreas L."/>
            <person name="Rohde M."/>
            <person name="Galperin M.Y."/>
            <person name="Jogler C."/>
        </authorList>
    </citation>
    <scope>NUCLEOTIDE SEQUENCE [LARGE SCALE GENOMIC DNA]</scope>
    <source>
        <strain evidence="1 2">Enr13</strain>
    </source>
</reference>
<keyword evidence="1" id="KW-0966">Cell projection</keyword>
<organism evidence="1 2">
    <name type="scientific">Stieleria neptunia</name>
    <dbReference type="NCBI Taxonomy" id="2527979"/>
    <lineage>
        <taxon>Bacteria</taxon>
        <taxon>Pseudomonadati</taxon>
        <taxon>Planctomycetota</taxon>
        <taxon>Planctomycetia</taxon>
        <taxon>Pirellulales</taxon>
        <taxon>Pirellulaceae</taxon>
        <taxon>Stieleria</taxon>
    </lineage>
</organism>
<dbReference type="SUPFAM" id="SSF64518">
    <property type="entry name" value="Phase 1 flagellin"/>
    <property type="match status" value="1"/>
</dbReference>
<accession>A0A518HTF4</accession>
<dbReference type="PANTHER" id="PTHR42792:SF1">
    <property type="entry name" value="FLAGELLAR HOOK-ASSOCIATED PROTEIN 3"/>
    <property type="match status" value="1"/>
</dbReference>
<dbReference type="KEGG" id="snep:Enr13x_40010"/>
<dbReference type="PANTHER" id="PTHR42792">
    <property type="entry name" value="FLAGELLIN"/>
    <property type="match status" value="1"/>
</dbReference>
<dbReference type="GO" id="GO:0009424">
    <property type="term" value="C:bacterial-type flagellum hook"/>
    <property type="evidence" value="ECO:0007669"/>
    <property type="project" value="InterPro"/>
</dbReference>
<dbReference type="InterPro" id="IPR001492">
    <property type="entry name" value="Flagellin"/>
</dbReference>
<proteinExistence type="predicted"/>
<keyword evidence="1" id="KW-0282">Flagellum</keyword>
<keyword evidence="1" id="KW-0969">Cilium</keyword>
<dbReference type="AlphaFoldDB" id="A0A518HTF4"/>
<keyword evidence="2" id="KW-1185">Reference proteome</keyword>
<dbReference type="Gene3D" id="1.20.1330.10">
    <property type="entry name" value="f41 fragment of flagellin, N-terminal domain"/>
    <property type="match status" value="1"/>
</dbReference>
<dbReference type="NCBIfam" id="TIGR02550">
    <property type="entry name" value="flagell_flgL"/>
    <property type="match status" value="1"/>
</dbReference>
<dbReference type="OrthoDB" id="253391at2"/>
<dbReference type="RefSeq" id="WP_145388527.1">
    <property type="nucleotide sequence ID" value="NZ_CP037423.1"/>
</dbReference>
<dbReference type="GO" id="GO:0071973">
    <property type="term" value="P:bacterial-type flagellum-dependent cell motility"/>
    <property type="evidence" value="ECO:0007669"/>
    <property type="project" value="InterPro"/>
</dbReference>
<dbReference type="GO" id="GO:0005198">
    <property type="term" value="F:structural molecule activity"/>
    <property type="evidence" value="ECO:0007669"/>
    <property type="project" value="InterPro"/>
</dbReference>
<dbReference type="Proteomes" id="UP000319004">
    <property type="component" value="Chromosome"/>
</dbReference>
<name>A0A518HTF4_9BACT</name>
<gene>
    <name evidence="1" type="ORF">Enr13x_40010</name>
</gene>
<dbReference type="EMBL" id="CP037423">
    <property type="protein sequence ID" value="QDV44139.1"/>
    <property type="molecule type" value="Genomic_DNA"/>
</dbReference>
<dbReference type="InterPro" id="IPR013384">
    <property type="entry name" value="Flagell_FlgL"/>
</dbReference>
<protein>
    <submittedName>
        <fullName evidence="1">Flagellar hook-associated protein FlgL</fullName>
    </submittedName>
</protein>
<evidence type="ECO:0000313" key="1">
    <source>
        <dbReference type="EMBL" id="QDV44139.1"/>
    </source>
</evidence>
<evidence type="ECO:0000313" key="2">
    <source>
        <dbReference type="Proteomes" id="UP000319004"/>
    </source>
</evidence>